<gene>
    <name evidence="1" type="ORF">ALEPTO_LOCUS6461</name>
</gene>
<dbReference type="EMBL" id="CAJVPS010002244">
    <property type="protein sequence ID" value="CAG8563461.1"/>
    <property type="molecule type" value="Genomic_DNA"/>
</dbReference>
<protein>
    <submittedName>
        <fullName evidence="1">12460_t:CDS:1</fullName>
    </submittedName>
</protein>
<dbReference type="OrthoDB" id="10474541at2759"/>
<organism evidence="1 2">
    <name type="scientific">Ambispora leptoticha</name>
    <dbReference type="NCBI Taxonomy" id="144679"/>
    <lineage>
        <taxon>Eukaryota</taxon>
        <taxon>Fungi</taxon>
        <taxon>Fungi incertae sedis</taxon>
        <taxon>Mucoromycota</taxon>
        <taxon>Glomeromycotina</taxon>
        <taxon>Glomeromycetes</taxon>
        <taxon>Archaeosporales</taxon>
        <taxon>Ambisporaceae</taxon>
        <taxon>Ambispora</taxon>
    </lineage>
</organism>
<evidence type="ECO:0000313" key="1">
    <source>
        <dbReference type="EMBL" id="CAG8563461.1"/>
    </source>
</evidence>
<name>A0A9N9FVQ4_9GLOM</name>
<reference evidence="1" key="1">
    <citation type="submission" date="2021-06" db="EMBL/GenBank/DDBJ databases">
        <authorList>
            <person name="Kallberg Y."/>
            <person name="Tangrot J."/>
            <person name="Rosling A."/>
        </authorList>
    </citation>
    <scope>NUCLEOTIDE SEQUENCE</scope>
    <source>
        <strain evidence="1">FL130A</strain>
    </source>
</reference>
<dbReference type="Proteomes" id="UP000789508">
    <property type="component" value="Unassembled WGS sequence"/>
</dbReference>
<sequence length="158" mass="18038">MDVTGKIVFHSLLRRKDVWFLDVSDLDAMDPDAVFQYVAHRSPPQADLVLTRVPELRHLVYVKHDEEGRPYPIKMRNVVKTPTKKKQMSGKLQEEIIQEEVMNEENTTTEEHFQPINAQKAPENTTVVTKSRSFWDLFPISLIKTTSQSAPSAASSTS</sequence>
<comment type="caution">
    <text evidence="1">The sequence shown here is derived from an EMBL/GenBank/DDBJ whole genome shotgun (WGS) entry which is preliminary data.</text>
</comment>
<dbReference type="AlphaFoldDB" id="A0A9N9FVQ4"/>
<proteinExistence type="predicted"/>
<keyword evidence="2" id="KW-1185">Reference proteome</keyword>
<evidence type="ECO:0000313" key="2">
    <source>
        <dbReference type="Proteomes" id="UP000789508"/>
    </source>
</evidence>
<accession>A0A9N9FVQ4</accession>